<dbReference type="FunFam" id="3.10.50.40:FF:000006">
    <property type="entry name" value="Peptidyl-prolyl cis-trans isomerase"/>
    <property type="match status" value="1"/>
</dbReference>
<dbReference type="Gene3D" id="3.10.50.40">
    <property type="match status" value="1"/>
</dbReference>
<evidence type="ECO:0000256" key="4">
    <source>
        <dbReference type="ARBA" id="ARBA00023235"/>
    </source>
</evidence>
<proteinExistence type="predicted"/>
<dbReference type="PANTHER" id="PTHR43811">
    <property type="entry name" value="FKBP-TYPE PEPTIDYL-PROLYL CIS-TRANS ISOMERASE FKPA"/>
    <property type="match status" value="1"/>
</dbReference>
<feature type="region of interest" description="Disordered" evidence="6">
    <location>
        <begin position="145"/>
        <end position="185"/>
    </location>
</feature>
<sequence>MAFWGIEVKPGKPFTHSFDGQRGRLHISQATLGIGAASKKSLVQCNVGNKSPVLLCCLLPDKTESCTLSLEFEEVEEVIFSVIGPRSVHLTGYYLGNGRHSNFNEDSESYGEDIADTETEKSNDHGEEDDYEDSFIDDGELEVFPSSPVSSDGVLLEEKLDGKKTNNGKSSHRRLKKKYQLSESDDDISLQQNIAKGSAGVLVLESDSEDKIPISSLYKSKTIEKNAKLEEEEEEEEKKAGNGIGGERGHNKLEDGKGHKDTEEKENAGTEKDGNHSIGSKRKNNAVGIGAGPERQSDLPIGSVLHSTELGPENGRKSKKKRKDRSKGVKHLEVDSVNHKNDLKEDKAPQNENKADNMDQNLPERKENQRPNSYKSCDTKVDQLAGDNQSDEKKIKRKRKKSKTQENEGVANMEVPPLSMNKKSGSHLEVKDRNSDANSSQVRMMSNGLVIEELITGKPDGKIACQGKKASLFVFTKVTNWSHLNHIAFSFLILPASYHVSVYYTGKLKDSGQIFDSNIGRAPLKFRLGAGKVIKGWDVGLDGMRVGDKRRLVIPPSMGYGNEGAGDNIPPNSWLVFDVELAGAR</sequence>
<name>A0A438I7L3_VITVI</name>
<dbReference type="Pfam" id="PF17800">
    <property type="entry name" value="NPL"/>
    <property type="match status" value="1"/>
</dbReference>
<dbReference type="SUPFAM" id="SSF54534">
    <property type="entry name" value="FKBP-like"/>
    <property type="match status" value="1"/>
</dbReference>
<feature type="compositionally biased region" description="Basic and acidic residues" evidence="6">
    <location>
        <begin position="426"/>
        <end position="435"/>
    </location>
</feature>
<evidence type="ECO:0000256" key="2">
    <source>
        <dbReference type="ARBA" id="ARBA00013194"/>
    </source>
</evidence>
<keyword evidence="4 5" id="KW-0413">Isomerase</keyword>
<evidence type="ECO:0000256" key="1">
    <source>
        <dbReference type="ARBA" id="ARBA00000971"/>
    </source>
</evidence>
<dbReference type="Proteomes" id="UP000288805">
    <property type="component" value="Unassembled WGS sequence"/>
</dbReference>
<accession>A0A438I7L3</accession>
<gene>
    <name evidence="8" type="primary">FKBP43_1</name>
    <name evidence="8" type="ORF">CK203_041629</name>
</gene>
<feature type="domain" description="PPIase FKBP-type" evidence="7">
    <location>
        <begin position="497"/>
        <end position="585"/>
    </location>
</feature>
<dbReference type="InterPro" id="IPR041232">
    <property type="entry name" value="NPL"/>
</dbReference>
<feature type="compositionally biased region" description="Acidic residues" evidence="6">
    <location>
        <begin position="105"/>
        <end position="117"/>
    </location>
</feature>
<feature type="region of interest" description="Disordered" evidence="6">
    <location>
        <begin position="101"/>
        <end position="132"/>
    </location>
</feature>
<reference evidence="8 9" key="1">
    <citation type="journal article" date="2018" name="PLoS Genet.">
        <title>Population sequencing reveals clonal diversity and ancestral inbreeding in the grapevine cultivar Chardonnay.</title>
        <authorList>
            <person name="Roach M.J."/>
            <person name="Johnson D.L."/>
            <person name="Bohlmann J."/>
            <person name="van Vuuren H.J."/>
            <person name="Jones S.J."/>
            <person name="Pretorius I.S."/>
            <person name="Schmidt S.A."/>
            <person name="Borneman A.R."/>
        </authorList>
    </citation>
    <scope>NUCLEOTIDE SEQUENCE [LARGE SCALE GENOMIC DNA]</scope>
    <source>
        <strain evidence="9">cv. Chardonnay</strain>
        <tissue evidence="8">Leaf</tissue>
    </source>
</reference>
<dbReference type="Gene3D" id="2.60.120.340">
    <property type="entry name" value="Nucleoplasmin core domain"/>
    <property type="match status" value="1"/>
</dbReference>
<dbReference type="EMBL" id="QGNW01000135">
    <property type="protein sequence ID" value="RVW92701.1"/>
    <property type="molecule type" value="Genomic_DNA"/>
</dbReference>
<comment type="caution">
    <text evidence="8">The sequence shown here is derived from an EMBL/GenBank/DDBJ whole genome shotgun (WGS) entry which is preliminary data.</text>
</comment>
<dbReference type="PANTHER" id="PTHR43811:SF19">
    <property type="entry name" value="39 KDA FK506-BINDING NUCLEAR PROTEIN"/>
    <property type="match status" value="1"/>
</dbReference>
<feature type="compositionally biased region" description="Basic and acidic residues" evidence="6">
    <location>
        <begin position="247"/>
        <end position="275"/>
    </location>
</feature>
<keyword evidence="3 5" id="KW-0697">Rotamase</keyword>
<feature type="region of interest" description="Disordered" evidence="6">
    <location>
        <begin position="204"/>
        <end position="441"/>
    </location>
</feature>
<dbReference type="Pfam" id="PF00254">
    <property type="entry name" value="FKBP_C"/>
    <property type="match status" value="1"/>
</dbReference>
<protein>
    <recommendedName>
        <fullName evidence="2 5">peptidylprolyl isomerase</fullName>
        <ecNumber evidence="2 5">5.2.1.8</ecNumber>
    </recommendedName>
</protein>
<evidence type="ECO:0000256" key="5">
    <source>
        <dbReference type="PROSITE-ProRule" id="PRU00277"/>
    </source>
</evidence>
<evidence type="ECO:0000313" key="9">
    <source>
        <dbReference type="Proteomes" id="UP000288805"/>
    </source>
</evidence>
<evidence type="ECO:0000256" key="3">
    <source>
        <dbReference type="ARBA" id="ARBA00023110"/>
    </source>
</evidence>
<dbReference type="InterPro" id="IPR046357">
    <property type="entry name" value="PPIase_dom_sf"/>
</dbReference>
<evidence type="ECO:0000256" key="6">
    <source>
        <dbReference type="SAM" id="MobiDB-lite"/>
    </source>
</evidence>
<feature type="compositionally biased region" description="Basic and acidic residues" evidence="6">
    <location>
        <begin position="326"/>
        <end position="369"/>
    </location>
</feature>
<evidence type="ECO:0000259" key="7">
    <source>
        <dbReference type="PROSITE" id="PS50059"/>
    </source>
</evidence>
<dbReference type="GO" id="GO:0003755">
    <property type="term" value="F:peptidyl-prolyl cis-trans isomerase activity"/>
    <property type="evidence" value="ECO:0007669"/>
    <property type="project" value="UniProtKB-KW"/>
</dbReference>
<evidence type="ECO:0000313" key="8">
    <source>
        <dbReference type="EMBL" id="RVW92701.1"/>
    </source>
</evidence>
<comment type="catalytic activity">
    <reaction evidence="1 5">
        <text>[protein]-peptidylproline (omega=180) = [protein]-peptidylproline (omega=0)</text>
        <dbReference type="Rhea" id="RHEA:16237"/>
        <dbReference type="Rhea" id="RHEA-COMP:10747"/>
        <dbReference type="Rhea" id="RHEA-COMP:10748"/>
        <dbReference type="ChEBI" id="CHEBI:83833"/>
        <dbReference type="ChEBI" id="CHEBI:83834"/>
        <dbReference type="EC" id="5.2.1.8"/>
    </reaction>
</comment>
<dbReference type="EC" id="5.2.1.8" evidence="2 5"/>
<dbReference type="PROSITE" id="PS50059">
    <property type="entry name" value="FKBP_PPIASE"/>
    <property type="match status" value="1"/>
</dbReference>
<dbReference type="AlphaFoldDB" id="A0A438I7L3"/>
<feature type="compositionally biased region" description="Basic residues" evidence="6">
    <location>
        <begin position="170"/>
        <end position="179"/>
    </location>
</feature>
<organism evidence="8 9">
    <name type="scientific">Vitis vinifera</name>
    <name type="common">Grape</name>
    <dbReference type="NCBI Taxonomy" id="29760"/>
    <lineage>
        <taxon>Eukaryota</taxon>
        <taxon>Viridiplantae</taxon>
        <taxon>Streptophyta</taxon>
        <taxon>Embryophyta</taxon>
        <taxon>Tracheophyta</taxon>
        <taxon>Spermatophyta</taxon>
        <taxon>Magnoliopsida</taxon>
        <taxon>eudicotyledons</taxon>
        <taxon>Gunneridae</taxon>
        <taxon>Pentapetalae</taxon>
        <taxon>rosids</taxon>
        <taxon>Vitales</taxon>
        <taxon>Vitaceae</taxon>
        <taxon>Viteae</taxon>
        <taxon>Vitis</taxon>
    </lineage>
</organism>
<dbReference type="InterPro" id="IPR001179">
    <property type="entry name" value="PPIase_FKBP_dom"/>
</dbReference>